<evidence type="ECO:0000313" key="8">
    <source>
        <dbReference type="Proteomes" id="UP000033870"/>
    </source>
</evidence>
<protein>
    <submittedName>
        <fullName evidence="7">Serine/threonine protein kinase</fullName>
    </submittedName>
</protein>
<organism evidence="7 8">
    <name type="scientific">Candidatus Magasanikbacteria bacterium GW2011_GWA2_56_11</name>
    <dbReference type="NCBI Taxonomy" id="1619044"/>
    <lineage>
        <taxon>Bacteria</taxon>
        <taxon>Candidatus Magasanikiibacteriota</taxon>
    </lineage>
</organism>
<evidence type="ECO:0000256" key="3">
    <source>
        <dbReference type="ARBA" id="ARBA00022741"/>
    </source>
</evidence>
<evidence type="ECO:0000256" key="2">
    <source>
        <dbReference type="ARBA" id="ARBA00022679"/>
    </source>
</evidence>
<dbReference type="PROSITE" id="PS50011">
    <property type="entry name" value="PROTEIN_KINASE_DOM"/>
    <property type="match status" value="1"/>
</dbReference>
<keyword evidence="1 7" id="KW-0723">Serine/threonine-protein kinase</keyword>
<evidence type="ECO:0000256" key="1">
    <source>
        <dbReference type="ARBA" id="ARBA00022527"/>
    </source>
</evidence>
<sequence length="147" mass="16303">GIVHRDIKSDNIMVNKKNQIKVMDFGLAKLKGSLKLTKATSTVGTLGYMAPEQIQGADSDHRSDIFSFGAVLFEMLTGHLPFRGEHDAALMYSILNEEPESLLKFVPDASAEVLHVLNSALEKQREDRYQTVAEMVRDLRRARGAGS</sequence>
<dbReference type="CDD" id="cd14014">
    <property type="entry name" value="STKc_PknB_like"/>
    <property type="match status" value="1"/>
</dbReference>
<dbReference type="InterPro" id="IPR008271">
    <property type="entry name" value="Ser/Thr_kinase_AS"/>
</dbReference>
<dbReference type="SUPFAM" id="SSF56112">
    <property type="entry name" value="Protein kinase-like (PK-like)"/>
    <property type="match status" value="1"/>
</dbReference>
<feature type="non-terminal residue" evidence="7">
    <location>
        <position position="1"/>
    </location>
</feature>
<dbReference type="Proteomes" id="UP000033870">
    <property type="component" value="Unassembled WGS sequence"/>
</dbReference>
<dbReference type="SMART" id="SM00220">
    <property type="entry name" value="S_TKc"/>
    <property type="match status" value="1"/>
</dbReference>
<evidence type="ECO:0000313" key="7">
    <source>
        <dbReference type="EMBL" id="KKW43082.1"/>
    </source>
</evidence>
<dbReference type="EMBL" id="LCRX01000001">
    <property type="protein sequence ID" value="KKW43082.1"/>
    <property type="molecule type" value="Genomic_DNA"/>
</dbReference>
<keyword evidence="4 7" id="KW-0418">Kinase</keyword>
<evidence type="ECO:0000259" key="6">
    <source>
        <dbReference type="PROSITE" id="PS50011"/>
    </source>
</evidence>
<comment type="caution">
    <text evidence="7">The sequence shown here is derived from an EMBL/GenBank/DDBJ whole genome shotgun (WGS) entry which is preliminary data.</text>
</comment>
<dbReference type="GO" id="GO:0004674">
    <property type="term" value="F:protein serine/threonine kinase activity"/>
    <property type="evidence" value="ECO:0007669"/>
    <property type="project" value="UniProtKB-KW"/>
</dbReference>
<dbReference type="GO" id="GO:0005524">
    <property type="term" value="F:ATP binding"/>
    <property type="evidence" value="ECO:0007669"/>
    <property type="project" value="UniProtKB-KW"/>
</dbReference>
<dbReference type="Gene3D" id="1.10.510.10">
    <property type="entry name" value="Transferase(Phosphotransferase) domain 1"/>
    <property type="match status" value="1"/>
</dbReference>
<keyword evidence="5" id="KW-0067">ATP-binding</keyword>
<reference evidence="7 8" key="1">
    <citation type="journal article" date="2015" name="Nature">
        <title>rRNA introns, odd ribosomes, and small enigmatic genomes across a large radiation of phyla.</title>
        <authorList>
            <person name="Brown C.T."/>
            <person name="Hug L.A."/>
            <person name="Thomas B.C."/>
            <person name="Sharon I."/>
            <person name="Castelle C.J."/>
            <person name="Singh A."/>
            <person name="Wilkins M.J."/>
            <person name="Williams K.H."/>
            <person name="Banfield J.F."/>
        </authorList>
    </citation>
    <scope>NUCLEOTIDE SEQUENCE [LARGE SCALE GENOMIC DNA]</scope>
</reference>
<proteinExistence type="predicted"/>
<gene>
    <name evidence="7" type="ORF">UY92_C0001G0096</name>
</gene>
<feature type="domain" description="Protein kinase" evidence="6">
    <location>
        <begin position="1"/>
        <end position="140"/>
    </location>
</feature>
<name>A0A0G2AP08_9BACT</name>
<evidence type="ECO:0000256" key="4">
    <source>
        <dbReference type="ARBA" id="ARBA00022777"/>
    </source>
</evidence>
<keyword evidence="2" id="KW-0808">Transferase</keyword>
<dbReference type="PANTHER" id="PTHR24351">
    <property type="entry name" value="RIBOSOMAL PROTEIN S6 KINASE"/>
    <property type="match status" value="1"/>
</dbReference>
<dbReference type="InterPro" id="IPR000719">
    <property type="entry name" value="Prot_kinase_dom"/>
</dbReference>
<dbReference type="Pfam" id="PF00069">
    <property type="entry name" value="Pkinase"/>
    <property type="match status" value="1"/>
</dbReference>
<accession>A0A0G2AP08</accession>
<dbReference type="AlphaFoldDB" id="A0A0G2AP08"/>
<evidence type="ECO:0000256" key="5">
    <source>
        <dbReference type="ARBA" id="ARBA00022840"/>
    </source>
</evidence>
<dbReference type="STRING" id="1619044.UY92_C0001G0096"/>
<dbReference type="PROSITE" id="PS00108">
    <property type="entry name" value="PROTEIN_KINASE_ST"/>
    <property type="match status" value="1"/>
</dbReference>
<keyword evidence="3" id="KW-0547">Nucleotide-binding</keyword>
<dbReference type="InterPro" id="IPR011009">
    <property type="entry name" value="Kinase-like_dom_sf"/>
</dbReference>